<evidence type="ECO:0000256" key="4">
    <source>
        <dbReference type="SAM" id="MobiDB-lite"/>
    </source>
</evidence>
<dbReference type="EMBL" id="REGN01013684">
    <property type="protein sequence ID" value="RMZ93604.1"/>
    <property type="molecule type" value="Genomic_DNA"/>
</dbReference>
<dbReference type="GO" id="GO:0000398">
    <property type="term" value="P:mRNA splicing, via spliceosome"/>
    <property type="evidence" value="ECO:0007669"/>
    <property type="project" value="TreeGrafter"/>
</dbReference>
<feature type="region of interest" description="Disordered" evidence="4">
    <location>
        <begin position="48"/>
        <end position="67"/>
    </location>
</feature>
<protein>
    <submittedName>
        <fullName evidence="6">RNA-binding 5</fullName>
    </submittedName>
</protein>
<dbReference type="GO" id="GO:0003723">
    <property type="term" value="F:RNA binding"/>
    <property type="evidence" value="ECO:0007669"/>
    <property type="project" value="UniProtKB-KW"/>
</dbReference>
<dbReference type="Pfam" id="PF01585">
    <property type="entry name" value="G-patch"/>
    <property type="match status" value="1"/>
</dbReference>
<keyword evidence="2" id="KW-0694">RNA-binding</keyword>
<feature type="domain" description="G-patch" evidence="5">
    <location>
        <begin position="206"/>
        <end position="252"/>
    </location>
</feature>
<comment type="subcellular location">
    <subcellularLocation>
        <location evidence="1">Nucleus</location>
    </subcellularLocation>
</comment>
<keyword evidence="7" id="KW-1185">Reference proteome</keyword>
<evidence type="ECO:0000256" key="2">
    <source>
        <dbReference type="ARBA" id="ARBA00022884"/>
    </source>
</evidence>
<reference evidence="6 7" key="1">
    <citation type="journal article" date="2018" name="Sci. Rep.">
        <title>Genomic signatures of local adaptation to the degree of environmental predictability in rotifers.</title>
        <authorList>
            <person name="Franch-Gras L."/>
            <person name="Hahn C."/>
            <person name="Garcia-Roger E.M."/>
            <person name="Carmona M.J."/>
            <person name="Serra M."/>
            <person name="Gomez A."/>
        </authorList>
    </citation>
    <scope>NUCLEOTIDE SEQUENCE [LARGE SCALE GENOMIC DNA]</scope>
    <source>
        <strain evidence="6">HYR1</strain>
    </source>
</reference>
<evidence type="ECO:0000256" key="3">
    <source>
        <dbReference type="ARBA" id="ARBA00023242"/>
    </source>
</evidence>
<organism evidence="6 7">
    <name type="scientific">Brachionus plicatilis</name>
    <name type="common">Marine rotifer</name>
    <name type="synonym">Brachionus muelleri</name>
    <dbReference type="NCBI Taxonomy" id="10195"/>
    <lineage>
        <taxon>Eukaryota</taxon>
        <taxon>Metazoa</taxon>
        <taxon>Spiralia</taxon>
        <taxon>Gnathifera</taxon>
        <taxon>Rotifera</taxon>
        <taxon>Eurotatoria</taxon>
        <taxon>Monogononta</taxon>
        <taxon>Pseudotrocha</taxon>
        <taxon>Ploima</taxon>
        <taxon>Brachionidae</taxon>
        <taxon>Brachionus</taxon>
    </lineage>
</organism>
<dbReference type="STRING" id="10195.A0A3M7P4I9"/>
<proteinExistence type="predicted"/>
<dbReference type="GO" id="GO:0005634">
    <property type="term" value="C:nucleus"/>
    <property type="evidence" value="ECO:0007669"/>
    <property type="project" value="UniProtKB-SubCell"/>
</dbReference>
<dbReference type="InterPro" id="IPR000467">
    <property type="entry name" value="G_patch_dom"/>
</dbReference>
<dbReference type="PANTHER" id="PTHR13948:SF3">
    <property type="entry name" value="FI21118P1"/>
    <property type="match status" value="1"/>
</dbReference>
<dbReference type="AlphaFoldDB" id="A0A3M7P4I9"/>
<feature type="non-terminal residue" evidence="6">
    <location>
        <position position="273"/>
    </location>
</feature>
<dbReference type="PROSITE" id="PS50174">
    <property type="entry name" value="G_PATCH"/>
    <property type="match status" value="1"/>
</dbReference>
<keyword evidence="3" id="KW-0539">Nucleus</keyword>
<comment type="caution">
    <text evidence="6">The sequence shown here is derived from an EMBL/GenBank/DDBJ whole genome shotgun (WGS) entry which is preliminary data.</text>
</comment>
<dbReference type="OrthoDB" id="29221at2759"/>
<dbReference type="SMART" id="SM00443">
    <property type="entry name" value="G_patch"/>
    <property type="match status" value="1"/>
</dbReference>
<sequence>MERWAEQMNKKKDKKVSVQKPIETKTIVEAEAKPEEVVVVAPKPEPEAKKLNEVPSQMVQEPAQPLDESTLIDQNKLACLLCKRRFDSIDILNKHVAKSDLHKKNLEKLRLDRGEKSEKTEETSKEQNADSLMAALKYRDRALERRKKYGSPEPPSPPSDYSIKLKIAKEQYEETANLQPMPFVEGNFKVIPFPRAELIVVQVAASSSVASKMMKKMGWSEGGGIGKNLQGISAPIEATLRQRGAGLGAASAEIDPADTYQDAVKKSARARFE</sequence>
<feature type="compositionally biased region" description="Basic and acidic residues" evidence="4">
    <location>
        <begin position="112"/>
        <end position="128"/>
    </location>
</feature>
<dbReference type="Proteomes" id="UP000276133">
    <property type="component" value="Unassembled WGS sequence"/>
</dbReference>
<evidence type="ECO:0000313" key="6">
    <source>
        <dbReference type="EMBL" id="RMZ93604.1"/>
    </source>
</evidence>
<accession>A0A3M7P4I9</accession>
<gene>
    <name evidence="6" type="ORF">BpHYR1_041215</name>
</gene>
<name>A0A3M7P4I9_BRAPC</name>
<feature type="region of interest" description="Disordered" evidence="4">
    <location>
        <begin position="112"/>
        <end position="131"/>
    </location>
</feature>
<dbReference type="PANTHER" id="PTHR13948">
    <property type="entry name" value="RNA-BINDING PROTEIN"/>
    <property type="match status" value="1"/>
</dbReference>
<evidence type="ECO:0000259" key="5">
    <source>
        <dbReference type="PROSITE" id="PS50174"/>
    </source>
</evidence>
<evidence type="ECO:0000256" key="1">
    <source>
        <dbReference type="ARBA" id="ARBA00004123"/>
    </source>
</evidence>
<evidence type="ECO:0000313" key="7">
    <source>
        <dbReference type="Proteomes" id="UP000276133"/>
    </source>
</evidence>